<evidence type="ECO:0000313" key="1">
    <source>
        <dbReference type="EMBL" id="KAI5608638.1"/>
    </source>
</evidence>
<protein>
    <submittedName>
        <fullName evidence="1">Tonsoku-like protein</fullName>
    </submittedName>
</protein>
<comment type="caution">
    <text evidence="1">The sequence shown here is derived from an EMBL/GenBank/DDBJ whole genome shotgun (WGS) entry which is preliminary data.</text>
</comment>
<feature type="non-terminal residue" evidence="1">
    <location>
        <position position="1"/>
    </location>
</feature>
<gene>
    <name evidence="1" type="ORF">C0J50_9543</name>
</gene>
<dbReference type="AlphaFoldDB" id="A0AAD5FA99"/>
<organism evidence="1 2">
    <name type="scientific">Silurus asotus</name>
    <name type="common">Amur catfish</name>
    <name type="synonym">Parasilurus asotus</name>
    <dbReference type="NCBI Taxonomy" id="30991"/>
    <lineage>
        <taxon>Eukaryota</taxon>
        <taxon>Metazoa</taxon>
        <taxon>Chordata</taxon>
        <taxon>Craniata</taxon>
        <taxon>Vertebrata</taxon>
        <taxon>Euteleostomi</taxon>
        <taxon>Actinopterygii</taxon>
        <taxon>Neopterygii</taxon>
        <taxon>Teleostei</taxon>
        <taxon>Ostariophysi</taxon>
        <taxon>Siluriformes</taxon>
        <taxon>Siluridae</taxon>
        <taxon>Silurus</taxon>
    </lineage>
</organism>
<feature type="non-terminal residue" evidence="1">
    <location>
        <position position="59"/>
    </location>
</feature>
<sequence>KLTPALCHGYVNRLHNVIIRPVGFFHVSLYRKRVLAEVCSWDLPPLPERYKKACKSLDV</sequence>
<name>A0AAD5FA99_SILAS</name>
<dbReference type="Proteomes" id="UP001205998">
    <property type="component" value="Unassembled WGS sequence"/>
</dbReference>
<accession>A0AAD5FA99</accession>
<evidence type="ECO:0000313" key="2">
    <source>
        <dbReference type="Proteomes" id="UP001205998"/>
    </source>
</evidence>
<reference evidence="1" key="1">
    <citation type="submission" date="2018-07" db="EMBL/GenBank/DDBJ databases">
        <title>Comparative genomics of catfishes provides insights into carnivory and benthic adaptation.</title>
        <authorList>
            <person name="Zhang Y."/>
            <person name="Wang D."/>
            <person name="Peng Z."/>
            <person name="Zheng S."/>
            <person name="Shao F."/>
            <person name="Tao W."/>
        </authorList>
    </citation>
    <scope>NUCLEOTIDE SEQUENCE</scope>
    <source>
        <strain evidence="1">Chongqing</strain>
    </source>
</reference>
<proteinExistence type="predicted"/>
<dbReference type="EMBL" id="MU581580">
    <property type="protein sequence ID" value="KAI5608638.1"/>
    <property type="molecule type" value="Genomic_DNA"/>
</dbReference>
<keyword evidence="2" id="KW-1185">Reference proteome</keyword>